<sequence length="66" mass="7425">MKQHYIFGFGFNCYKMNRQSTATCSSFFCDIYAIHLSPAIIGVLFHNTPLSVKCGKAIIQFLKSVS</sequence>
<dbReference type="AlphaFoldDB" id="A0A0P6I8R0"/>
<name>A0A0P6I8R0_9CRUS</name>
<proteinExistence type="predicted"/>
<accession>A0A0P6I8R0</accession>
<dbReference type="EMBL" id="GDIQ01007951">
    <property type="protein sequence ID" value="JAN86786.1"/>
    <property type="molecule type" value="Transcribed_RNA"/>
</dbReference>
<organism evidence="1">
    <name type="scientific">Daphnia magna</name>
    <dbReference type="NCBI Taxonomy" id="35525"/>
    <lineage>
        <taxon>Eukaryota</taxon>
        <taxon>Metazoa</taxon>
        <taxon>Ecdysozoa</taxon>
        <taxon>Arthropoda</taxon>
        <taxon>Crustacea</taxon>
        <taxon>Branchiopoda</taxon>
        <taxon>Diplostraca</taxon>
        <taxon>Cladocera</taxon>
        <taxon>Anomopoda</taxon>
        <taxon>Daphniidae</taxon>
        <taxon>Daphnia</taxon>
    </lineage>
</organism>
<evidence type="ECO:0000313" key="1">
    <source>
        <dbReference type="EMBL" id="JAN86786.1"/>
    </source>
</evidence>
<protein>
    <submittedName>
        <fullName evidence="1">Uncharacterized protein</fullName>
    </submittedName>
</protein>
<reference evidence="1" key="1">
    <citation type="submission" date="2015-10" db="EMBL/GenBank/DDBJ databases">
        <title>EvidentialGene: Evidence-directed Construction of Complete mRNA Transcriptomes without Genomes.</title>
        <authorList>
            <person name="Gilbert D.G."/>
        </authorList>
    </citation>
    <scope>NUCLEOTIDE SEQUENCE</scope>
</reference>